<reference evidence="1" key="1">
    <citation type="submission" date="2015-11" db="EMBL/GenBank/DDBJ databases">
        <authorList>
            <person name="Zhang Y."/>
            <person name="Guo Z."/>
        </authorList>
    </citation>
    <scope>NUCLEOTIDE SEQUENCE</scope>
    <source>
        <strain evidence="1">BN30871</strain>
    </source>
</reference>
<gene>
    <name evidence="1" type="ORF">BN3087_450046</name>
</gene>
<name>A0A0S4XPC7_9BACT</name>
<sequence length="68" mass="7852">MIVISLNISLLSRLVQRSLLKYEGQVTMTTNHLDGKIIGHDNHCTTINIMIEYTKPYYLTFRCCSCNE</sequence>
<proteinExistence type="predicted"/>
<evidence type="ECO:0000313" key="1">
    <source>
        <dbReference type="EMBL" id="CUV65816.1"/>
    </source>
</evidence>
<organism evidence="1">
    <name type="scientific">Sulfurovum sp. enrichment culture clone C5</name>
    <dbReference type="NCBI Taxonomy" id="497650"/>
    <lineage>
        <taxon>Bacteria</taxon>
        <taxon>Pseudomonadati</taxon>
        <taxon>Campylobacterota</taxon>
        <taxon>Epsilonproteobacteria</taxon>
        <taxon>Campylobacterales</taxon>
        <taxon>Sulfurovaceae</taxon>
        <taxon>Sulfurovum</taxon>
        <taxon>environmental samples</taxon>
    </lineage>
</organism>
<dbReference type="EMBL" id="FAXN01000046">
    <property type="protein sequence ID" value="CUV65816.1"/>
    <property type="molecule type" value="Genomic_DNA"/>
</dbReference>
<dbReference type="AlphaFoldDB" id="A0A0S4XPC7"/>
<accession>A0A0S4XPC7</accession>
<protein>
    <submittedName>
        <fullName evidence="1">Uncharacterized protein</fullName>
    </submittedName>
</protein>